<dbReference type="Proteomes" id="UP001396334">
    <property type="component" value="Unassembled WGS sequence"/>
</dbReference>
<dbReference type="Gene3D" id="2.130.10.30">
    <property type="entry name" value="Regulator of chromosome condensation 1/beta-lactamase-inhibitor protein II"/>
    <property type="match status" value="2"/>
</dbReference>
<reference evidence="1 2" key="1">
    <citation type="journal article" date="2024" name="G3 (Bethesda)">
        <title>Genome assembly of Hibiscus sabdariffa L. provides insights into metabolisms of medicinal natural products.</title>
        <authorList>
            <person name="Kim T."/>
        </authorList>
    </citation>
    <scope>NUCLEOTIDE SEQUENCE [LARGE SCALE GENOMIC DNA]</scope>
    <source>
        <strain evidence="1">TK-2024</strain>
        <tissue evidence="1">Old leaves</tissue>
    </source>
</reference>
<dbReference type="PANTHER" id="PTHR22870:SF415">
    <property type="entry name" value="FYVE-TYPE DOMAIN-CONTAINING PROTEIN"/>
    <property type="match status" value="1"/>
</dbReference>
<dbReference type="InterPro" id="IPR051210">
    <property type="entry name" value="Ub_ligase/GEF_domain"/>
</dbReference>
<sequence length="325" mass="35187">MKGLNGDAYRVSLSSSVSSSNQGSGHCDSNALGDAFIWGEGTCDGVLGGGIHRTGNSSDSPKNINVELVECGEYHSCAVSLSGEMYSWGGRLGNSGLLGHGSETSQRIPKNVNGSLEGIHAPSVSCGPWDTAVVTSTGQLFTFGDGTFGVLGHGDRKSVSVPREAEFLQGPTHCPSSLWCLAHFCCCVSVPVIALQENFLLGGTEIKVVLAMHDHCTYNQWPCLCYGKPCLYAFVESSSWRRTSYLCRGEPHQEFCSRNSFMGAFHVAVITSKTEVYTWGKGENGQLGHRDTDDRNSPFLVEALKDKRGQECCLWYKFYCSYVPS</sequence>
<dbReference type="SUPFAM" id="SSF50985">
    <property type="entry name" value="RCC1/BLIP-II"/>
    <property type="match status" value="1"/>
</dbReference>
<gene>
    <name evidence="1" type="ORF">V6N11_045037</name>
</gene>
<proteinExistence type="predicted"/>
<dbReference type="PROSITE" id="PS50012">
    <property type="entry name" value="RCC1_3"/>
    <property type="match status" value="3"/>
</dbReference>
<dbReference type="PANTHER" id="PTHR22870">
    <property type="entry name" value="REGULATOR OF CHROMOSOME CONDENSATION"/>
    <property type="match status" value="1"/>
</dbReference>
<dbReference type="InterPro" id="IPR009091">
    <property type="entry name" value="RCC1/BLIP-II"/>
</dbReference>
<keyword evidence="2" id="KW-1185">Reference proteome</keyword>
<dbReference type="EMBL" id="JBBPBN010000312">
    <property type="protein sequence ID" value="KAK8489470.1"/>
    <property type="molecule type" value="Genomic_DNA"/>
</dbReference>
<evidence type="ECO:0000313" key="2">
    <source>
        <dbReference type="Proteomes" id="UP001396334"/>
    </source>
</evidence>
<comment type="caution">
    <text evidence="1">The sequence shown here is derived from an EMBL/GenBank/DDBJ whole genome shotgun (WGS) entry which is preliminary data.</text>
</comment>
<dbReference type="Pfam" id="PF00415">
    <property type="entry name" value="RCC1"/>
    <property type="match status" value="3"/>
</dbReference>
<accession>A0ABR2A8R5</accession>
<name>A0ABR2A8R5_9ROSI</name>
<evidence type="ECO:0000313" key="1">
    <source>
        <dbReference type="EMBL" id="KAK8489470.1"/>
    </source>
</evidence>
<organism evidence="1 2">
    <name type="scientific">Hibiscus sabdariffa</name>
    <name type="common">roselle</name>
    <dbReference type="NCBI Taxonomy" id="183260"/>
    <lineage>
        <taxon>Eukaryota</taxon>
        <taxon>Viridiplantae</taxon>
        <taxon>Streptophyta</taxon>
        <taxon>Embryophyta</taxon>
        <taxon>Tracheophyta</taxon>
        <taxon>Spermatophyta</taxon>
        <taxon>Magnoliopsida</taxon>
        <taxon>eudicotyledons</taxon>
        <taxon>Gunneridae</taxon>
        <taxon>Pentapetalae</taxon>
        <taxon>rosids</taxon>
        <taxon>malvids</taxon>
        <taxon>Malvales</taxon>
        <taxon>Malvaceae</taxon>
        <taxon>Malvoideae</taxon>
        <taxon>Hibiscus</taxon>
    </lineage>
</organism>
<protein>
    <submittedName>
        <fullName evidence="1">Uncharacterized protein</fullName>
    </submittedName>
</protein>
<dbReference type="InterPro" id="IPR000408">
    <property type="entry name" value="Reg_chr_condens"/>
</dbReference>